<name>A0A023WYR7_STUST</name>
<dbReference type="EMBL" id="CP007509">
    <property type="protein sequence ID" value="AHY45066.1"/>
    <property type="molecule type" value="Genomic_DNA"/>
</dbReference>
<sequence length="216" mass="24414">MFKNLWRWFKRPKNPAGYVYYARLKTNCGLLYKLGYTKKPSLKERLAYGGQGDEKMIDQEFFFTYCEDAWDVEQTLLEHFTRQRAFGKYSKDARKPLCGRGQTELFAHDILGLDENLYIKPDAQTLAKIREQNKDVGGGCLFVFLGLILVPFTFGLSLLFIVGGLSGMFGRPGGIENFAAQYKQKPVHPPAIADLIKSLSQPVSDSVQPKALPTNC</sequence>
<protein>
    <submittedName>
        <fullName evidence="2">Uncharacterized protein</fullName>
    </submittedName>
</protein>
<dbReference type="RefSeq" id="WP_038656633.1">
    <property type="nucleotide sequence ID" value="NZ_CP104580.1"/>
</dbReference>
<organism evidence="2 3">
    <name type="scientific">Stutzerimonas stutzeri</name>
    <name type="common">Pseudomonas stutzeri</name>
    <dbReference type="NCBI Taxonomy" id="316"/>
    <lineage>
        <taxon>Bacteria</taxon>
        <taxon>Pseudomonadati</taxon>
        <taxon>Pseudomonadota</taxon>
        <taxon>Gammaproteobacteria</taxon>
        <taxon>Pseudomonadales</taxon>
        <taxon>Pseudomonadaceae</taxon>
        <taxon>Stutzerimonas</taxon>
    </lineage>
</organism>
<keyword evidence="1" id="KW-1133">Transmembrane helix</keyword>
<evidence type="ECO:0000313" key="3">
    <source>
        <dbReference type="Proteomes" id="UP000025238"/>
    </source>
</evidence>
<evidence type="ECO:0000256" key="1">
    <source>
        <dbReference type="SAM" id="Phobius"/>
    </source>
</evidence>
<dbReference type="AlphaFoldDB" id="A0A023WYR7"/>
<keyword evidence="1" id="KW-0812">Transmembrane</keyword>
<reference evidence="2 3" key="1">
    <citation type="submission" date="2014-03" db="EMBL/GenBank/DDBJ databases">
        <title>Complete genome sequence of Pseudomonas stutzeri 19SMN4.</title>
        <authorList>
            <person name="Brunet-Galmes I."/>
            <person name="Nogales B."/>
            <person name="Busquets A."/>
            <person name="Pena A."/>
            <person name="Gomila M."/>
            <person name="Garcia-Valdes E."/>
            <person name="Lalucat J."/>
            <person name="Bennasar A."/>
            <person name="Bosch R."/>
        </authorList>
    </citation>
    <scope>NUCLEOTIDE SEQUENCE [LARGE SCALE GENOMIC DNA]</scope>
    <source>
        <strain evidence="2 3">19SMN4</strain>
    </source>
</reference>
<dbReference type="Proteomes" id="UP000025238">
    <property type="component" value="Chromosome"/>
</dbReference>
<keyword evidence="1" id="KW-0472">Membrane</keyword>
<gene>
    <name evidence="2" type="ORF">UIB01_02720</name>
</gene>
<evidence type="ECO:0000313" key="2">
    <source>
        <dbReference type="EMBL" id="AHY45066.1"/>
    </source>
</evidence>
<dbReference type="KEGG" id="pstu:UIB01_02720"/>
<dbReference type="PATRIC" id="fig|316.97.peg.553"/>
<proteinExistence type="predicted"/>
<feature type="transmembrane region" description="Helical" evidence="1">
    <location>
        <begin position="136"/>
        <end position="162"/>
    </location>
</feature>
<accession>A0A023WYR7</accession>